<evidence type="ECO:0000313" key="4">
    <source>
        <dbReference type="Proteomes" id="UP000295135"/>
    </source>
</evidence>
<dbReference type="NCBIfam" id="TIGR02607">
    <property type="entry name" value="antidote_HigA"/>
    <property type="match status" value="1"/>
</dbReference>
<dbReference type="OrthoDB" id="5297543at2"/>
<dbReference type="Gene3D" id="1.10.260.40">
    <property type="entry name" value="lambda repressor-like DNA-binding domains"/>
    <property type="match status" value="1"/>
</dbReference>
<dbReference type="RefSeq" id="WP_126461183.1">
    <property type="nucleotide sequence ID" value="NZ_AP018721.1"/>
</dbReference>
<protein>
    <submittedName>
        <fullName evidence="3">Addiction module HigA family antidote</fullName>
    </submittedName>
</protein>
<reference evidence="3 4" key="1">
    <citation type="submission" date="2019-03" db="EMBL/GenBank/DDBJ databases">
        <title>Genomic Encyclopedia of Type Strains, Phase IV (KMG-IV): sequencing the most valuable type-strain genomes for metagenomic binning, comparative biology and taxonomic classification.</title>
        <authorList>
            <person name="Goeker M."/>
        </authorList>
    </citation>
    <scope>NUCLEOTIDE SEQUENCE [LARGE SCALE GENOMIC DNA]</scope>
    <source>
        <strain evidence="3 4">DSM 103923</strain>
    </source>
</reference>
<dbReference type="GO" id="GO:0003677">
    <property type="term" value="F:DNA binding"/>
    <property type="evidence" value="ECO:0007669"/>
    <property type="project" value="UniProtKB-KW"/>
</dbReference>
<keyword evidence="1" id="KW-0238">DNA-binding</keyword>
<evidence type="ECO:0000313" key="3">
    <source>
        <dbReference type="EMBL" id="TCS71538.1"/>
    </source>
</evidence>
<dbReference type="EMBL" id="SLZY01000009">
    <property type="protein sequence ID" value="TCS71538.1"/>
    <property type="molecule type" value="Genomic_DNA"/>
</dbReference>
<dbReference type="InterPro" id="IPR013430">
    <property type="entry name" value="Toxin_antidote_HigA"/>
</dbReference>
<dbReference type="CDD" id="cd00093">
    <property type="entry name" value="HTH_XRE"/>
    <property type="match status" value="1"/>
</dbReference>
<evidence type="ECO:0000259" key="2">
    <source>
        <dbReference type="PROSITE" id="PS50943"/>
    </source>
</evidence>
<dbReference type="InterPro" id="IPR001387">
    <property type="entry name" value="Cro/C1-type_HTH"/>
</dbReference>
<dbReference type="PANTHER" id="PTHR36924">
    <property type="entry name" value="ANTITOXIN HIGA-1"/>
    <property type="match status" value="1"/>
</dbReference>
<comment type="caution">
    <text evidence="3">The sequence shown here is derived from an EMBL/GenBank/DDBJ whole genome shotgun (WGS) entry which is preliminary data.</text>
</comment>
<dbReference type="Pfam" id="PF01381">
    <property type="entry name" value="HTH_3"/>
    <property type="match status" value="1"/>
</dbReference>
<dbReference type="InterPro" id="IPR010982">
    <property type="entry name" value="Lambda_DNA-bd_dom_sf"/>
</dbReference>
<sequence length="101" mass="11363">MATNKMRPIHPGEILREEFLVPLGMSANALALALHVPAPRINDIVRERRGVTPDTALRLARFFDTTAQFWLNLQTAFDLKQVEREAGGKIAEEVRPMQRAA</sequence>
<keyword evidence="4" id="KW-1185">Reference proteome</keyword>
<dbReference type="SMART" id="SM00530">
    <property type="entry name" value="HTH_XRE"/>
    <property type="match status" value="1"/>
</dbReference>
<feature type="domain" description="HTH cro/C1-type" evidence="2">
    <location>
        <begin position="23"/>
        <end position="70"/>
    </location>
</feature>
<gene>
    <name evidence="3" type="ORF">EDC61_10984</name>
</gene>
<proteinExistence type="predicted"/>
<dbReference type="SUPFAM" id="SSF47413">
    <property type="entry name" value="lambda repressor-like DNA-binding domains"/>
    <property type="match status" value="1"/>
</dbReference>
<organism evidence="3 4">
    <name type="scientific">Sulfuritortus calidifontis</name>
    <dbReference type="NCBI Taxonomy" id="1914471"/>
    <lineage>
        <taxon>Bacteria</taxon>
        <taxon>Pseudomonadati</taxon>
        <taxon>Pseudomonadota</taxon>
        <taxon>Betaproteobacteria</taxon>
        <taxon>Nitrosomonadales</taxon>
        <taxon>Thiobacillaceae</taxon>
        <taxon>Sulfuritortus</taxon>
    </lineage>
</organism>
<dbReference type="Proteomes" id="UP000295135">
    <property type="component" value="Unassembled WGS sequence"/>
</dbReference>
<evidence type="ECO:0000256" key="1">
    <source>
        <dbReference type="ARBA" id="ARBA00023125"/>
    </source>
</evidence>
<name>A0A4R3JUQ1_9PROT</name>
<dbReference type="AlphaFoldDB" id="A0A4R3JUQ1"/>
<dbReference type="PANTHER" id="PTHR36924:SF1">
    <property type="entry name" value="ANTITOXIN HIGA-1"/>
    <property type="match status" value="1"/>
</dbReference>
<accession>A0A4R3JUQ1</accession>
<dbReference type="PROSITE" id="PS50943">
    <property type="entry name" value="HTH_CROC1"/>
    <property type="match status" value="1"/>
</dbReference>